<evidence type="ECO:0000256" key="9">
    <source>
        <dbReference type="ARBA" id="ARBA00023163"/>
    </source>
</evidence>
<dbReference type="GO" id="GO:0000978">
    <property type="term" value="F:RNA polymerase II cis-regulatory region sequence-specific DNA binding"/>
    <property type="evidence" value="ECO:0007669"/>
    <property type="project" value="TreeGrafter"/>
</dbReference>
<keyword evidence="14" id="KW-1185">Reference proteome</keyword>
<protein>
    <submittedName>
        <fullName evidence="13">Zinc finger protein 629</fullName>
    </submittedName>
</protein>
<dbReference type="FunFam" id="3.30.160.60:FF:000212">
    <property type="entry name" value="zinc finger protein 382 isoform X2"/>
    <property type="match status" value="1"/>
</dbReference>
<keyword evidence="10" id="KW-0539">Nucleus</keyword>
<evidence type="ECO:0000256" key="7">
    <source>
        <dbReference type="ARBA" id="ARBA00023015"/>
    </source>
</evidence>
<dbReference type="PANTHER" id="PTHR23226:SF405">
    <property type="entry name" value="GASTRULA ZINC FINGER PROTEIN XLCGF26.1-LIKE-RELATED"/>
    <property type="match status" value="1"/>
</dbReference>
<feature type="non-terminal residue" evidence="13">
    <location>
        <position position="53"/>
    </location>
</feature>
<evidence type="ECO:0000256" key="5">
    <source>
        <dbReference type="ARBA" id="ARBA00022771"/>
    </source>
</evidence>
<proteinExistence type="inferred from homology"/>
<dbReference type="PROSITE" id="PS00028">
    <property type="entry name" value="ZINC_FINGER_C2H2_1"/>
    <property type="match status" value="2"/>
</dbReference>
<evidence type="ECO:0000259" key="12">
    <source>
        <dbReference type="PROSITE" id="PS50157"/>
    </source>
</evidence>
<dbReference type="SMART" id="SM00355">
    <property type="entry name" value="ZnF_C2H2"/>
    <property type="match status" value="2"/>
</dbReference>
<dbReference type="GO" id="GO:0005634">
    <property type="term" value="C:nucleus"/>
    <property type="evidence" value="ECO:0007669"/>
    <property type="project" value="UniProtKB-SubCell"/>
</dbReference>
<evidence type="ECO:0000256" key="6">
    <source>
        <dbReference type="ARBA" id="ARBA00022833"/>
    </source>
</evidence>
<feature type="non-terminal residue" evidence="13">
    <location>
        <position position="1"/>
    </location>
</feature>
<dbReference type="Proteomes" id="UP000053858">
    <property type="component" value="Unassembled WGS sequence"/>
</dbReference>
<dbReference type="GO" id="GO:0000981">
    <property type="term" value="F:DNA-binding transcription factor activity, RNA polymerase II-specific"/>
    <property type="evidence" value="ECO:0007669"/>
    <property type="project" value="TreeGrafter"/>
</dbReference>
<evidence type="ECO:0000256" key="4">
    <source>
        <dbReference type="ARBA" id="ARBA00022737"/>
    </source>
</evidence>
<organism evidence="13 14">
    <name type="scientific">Charadrius vociferus</name>
    <name type="common">Killdeer</name>
    <name type="synonym">Aegialitis vocifera</name>
    <dbReference type="NCBI Taxonomy" id="50402"/>
    <lineage>
        <taxon>Eukaryota</taxon>
        <taxon>Metazoa</taxon>
        <taxon>Chordata</taxon>
        <taxon>Craniata</taxon>
        <taxon>Vertebrata</taxon>
        <taxon>Euteleostomi</taxon>
        <taxon>Archelosauria</taxon>
        <taxon>Archosauria</taxon>
        <taxon>Dinosauria</taxon>
        <taxon>Saurischia</taxon>
        <taxon>Theropoda</taxon>
        <taxon>Coelurosauria</taxon>
        <taxon>Aves</taxon>
        <taxon>Neognathae</taxon>
        <taxon>Neoaves</taxon>
        <taxon>Charadriiformes</taxon>
        <taxon>Charadriidae</taxon>
        <taxon>Charadrius</taxon>
    </lineage>
</organism>
<keyword evidence="8" id="KW-0238">DNA-binding</keyword>
<dbReference type="GO" id="GO:0008270">
    <property type="term" value="F:zinc ion binding"/>
    <property type="evidence" value="ECO:0007669"/>
    <property type="project" value="UniProtKB-KW"/>
</dbReference>
<dbReference type="InterPro" id="IPR036236">
    <property type="entry name" value="Znf_C2H2_sf"/>
</dbReference>
<evidence type="ECO:0000256" key="1">
    <source>
        <dbReference type="ARBA" id="ARBA00004123"/>
    </source>
</evidence>
<comment type="similarity">
    <text evidence="2">Belongs to the krueppel C2H2-type zinc-finger protein family.</text>
</comment>
<reference evidence="14" key="1">
    <citation type="journal article" date="2014" name="Science">
        <title>Comparative genomics reveals insights into avian genome evolution and adaptation.</title>
        <authorList>
            <consortium name="Avian Genome Consortium"/>
            <person name="Zhang G."/>
            <person name="Li C."/>
            <person name="Li Q."/>
            <person name="Li B."/>
            <person name="Larkin D.M."/>
            <person name="Lee C."/>
            <person name="Storz J.F."/>
            <person name="Antunes A."/>
            <person name="Greenwold M.J."/>
            <person name="Meredith R.W."/>
            <person name="Odeen A."/>
            <person name="Cui J."/>
            <person name="Zhou Q."/>
            <person name="Xu L."/>
            <person name="Pan H."/>
            <person name="Wang Z."/>
            <person name="Jin L."/>
            <person name="Zhang P."/>
            <person name="Hu H."/>
            <person name="Yang W."/>
            <person name="Hu J."/>
            <person name="Xiao J."/>
            <person name="Yang Z."/>
            <person name="Liu Y."/>
            <person name="Xie Q."/>
            <person name="Yu H."/>
            <person name="Lian J."/>
            <person name="Wen P."/>
            <person name="Zhang F."/>
            <person name="Li H."/>
            <person name="Zeng Y."/>
            <person name="Xiong Z."/>
            <person name="Liu S."/>
            <person name="Zhou L."/>
            <person name="Huang Z."/>
            <person name="An N."/>
            <person name="Wang J."/>
            <person name="Zheng Q."/>
            <person name="Xiong Y."/>
            <person name="Wang G."/>
            <person name="Wang B."/>
            <person name="Wang J."/>
            <person name="Fan Y."/>
            <person name="da Fonseca R.R."/>
            <person name="Alfaro-Nunez A."/>
            <person name="Schubert M."/>
            <person name="Orlando L."/>
            <person name="Mourier T."/>
            <person name="Howard J.T."/>
            <person name="Ganapathy G."/>
            <person name="Pfenning A."/>
            <person name="Whitney O."/>
            <person name="Rivas M.V."/>
            <person name="Hara E."/>
            <person name="Smith J."/>
            <person name="Farre M."/>
            <person name="Narayan J."/>
            <person name="Slavov G."/>
            <person name="Romanov M.N."/>
            <person name="Borges R."/>
            <person name="Machado J.P."/>
            <person name="Khan I."/>
            <person name="Springer M.S."/>
            <person name="Gatesy J."/>
            <person name="Hoffmann F.G."/>
            <person name="Opazo J.C."/>
            <person name="Hastad O."/>
            <person name="Sawyer R.H."/>
            <person name="Kim H."/>
            <person name="Kim K.W."/>
            <person name="Kim H.J."/>
            <person name="Cho S."/>
            <person name="Li N."/>
            <person name="Huang Y."/>
            <person name="Bruford M.W."/>
            <person name="Zhan X."/>
            <person name="Dixon A."/>
            <person name="Bertelsen M.F."/>
            <person name="Derryberry E."/>
            <person name="Warren W."/>
            <person name="Wilson R.K."/>
            <person name="Li S."/>
            <person name="Ray D.A."/>
            <person name="Green R.E."/>
            <person name="O'Brien S.J."/>
            <person name="Griffin D."/>
            <person name="Johnson W.E."/>
            <person name="Haussler D."/>
            <person name="Ryder O.A."/>
            <person name="Willerslev E."/>
            <person name="Graves G.R."/>
            <person name="Alstrom P."/>
            <person name="Fjeldsa J."/>
            <person name="Mindell D.P."/>
            <person name="Edwards S.V."/>
            <person name="Braun E.L."/>
            <person name="Rahbek C."/>
            <person name="Burt D.W."/>
            <person name="Houde P."/>
            <person name="Zhang Y."/>
            <person name="Yang H."/>
            <person name="Wang J."/>
            <person name="Jarvis E.D."/>
            <person name="Gilbert M.T."/>
            <person name="Wang J."/>
        </authorList>
    </citation>
    <scope>NUCLEOTIDE SEQUENCE [LARGE SCALE GENOMIC DNA]</scope>
</reference>
<dbReference type="EMBL" id="KL870720">
    <property type="protein sequence ID" value="KGL89207.1"/>
    <property type="molecule type" value="Genomic_DNA"/>
</dbReference>
<keyword evidence="6" id="KW-0862">Zinc</keyword>
<dbReference type="FunFam" id="3.30.160.60:FF:000088">
    <property type="entry name" value="Zinc finger and SCAN domain containing 2"/>
    <property type="match status" value="1"/>
</dbReference>
<feature type="domain" description="C2H2-type" evidence="12">
    <location>
        <begin position="1"/>
        <end position="28"/>
    </location>
</feature>
<accession>A0A0A0A5J1</accession>
<keyword evidence="5 11" id="KW-0863">Zinc-finger</keyword>
<evidence type="ECO:0000256" key="8">
    <source>
        <dbReference type="ARBA" id="ARBA00023125"/>
    </source>
</evidence>
<sequence length="53" mass="6199">YECPECGRSFTVSSALIKHQRTHREEKPYECPDCGKSFIRCSNFITHRRTHVG</sequence>
<evidence type="ECO:0000313" key="13">
    <source>
        <dbReference type="EMBL" id="KGL89207.1"/>
    </source>
</evidence>
<keyword evidence="4" id="KW-0677">Repeat</keyword>
<keyword evidence="3" id="KW-0479">Metal-binding</keyword>
<keyword evidence="7" id="KW-0805">Transcription regulation</keyword>
<evidence type="ECO:0000256" key="10">
    <source>
        <dbReference type="ARBA" id="ARBA00023242"/>
    </source>
</evidence>
<dbReference type="SUPFAM" id="SSF57667">
    <property type="entry name" value="beta-beta-alpha zinc fingers"/>
    <property type="match status" value="1"/>
</dbReference>
<dbReference type="Pfam" id="PF00096">
    <property type="entry name" value="zf-C2H2"/>
    <property type="match status" value="2"/>
</dbReference>
<comment type="subcellular location">
    <subcellularLocation>
        <location evidence="1">Nucleus</location>
    </subcellularLocation>
</comment>
<name>A0A0A0A5J1_CHAVO</name>
<dbReference type="PROSITE" id="PS50157">
    <property type="entry name" value="ZINC_FINGER_C2H2_2"/>
    <property type="match status" value="2"/>
</dbReference>
<evidence type="ECO:0000256" key="2">
    <source>
        <dbReference type="ARBA" id="ARBA00006991"/>
    </source>
</evidence>
<evidence type="ECO:0000313" key="14">
    <source>
        <dbReference type="Proteomes" id="UP000053858"/>
    </source>
</evidence>
<keyword evidence="9" id="KW-0804">Transcription</keyword>
<dbReference type="Gene3D" id="3.30.160.60">
    <property type="entry name" value="Classic Zinc Finger"/>
    <property type="match status" value="2"/>
</dbReference>
<dbReference type="InterPro" id="IPR013087">
    <property type="entry name" value="Znf_C2H2_type"/>
</dbReference>
<evidence type="ECO:0000256" key="11">
    <source>
        <dbReference type="PROSITE-ProRule" id="PRU00042"/>
    </source>
</evidence>
<dbReference type="AlphaFoldDB" id="A0A0A0A5J1"/>
<dbReference type="STRING" id="50402.A0A0A0A5J1"/>
<evidence type="ECO:0000256" key="3">
    <source>
        <dbReference type="ARBA" id="ARBA00022723"/>
    </source>
</evidence>
<feature type="domain" description="C2H2-type" evidence="12">
    <location>
        <begin position="29"/>
        <end position="53"/>
    </location>
</feature>
<dbReference type="PANTHER" id="PTHR23226">
    <property type="entry name" value="ZINC FINGER AND SCAN DOMAIN-CONTAINING"/>
    <property type="match status" value="1"/>
</dbReference>
<gene>
    <name evidence="13" type="ORF">N301_05581</name>
</gene>